<reference evidence="1 2" key="1">
    <citation type="journal article" date="2018" name="BMC Genomics">
        <title>Genomic comparison of Trypanosoma conorhini and Trypanosoma rangeli to Trypanosoma cruzi strains of high and low virulence.</title>
        <authorList>
            <person name="Bradwell K.R."/>
            <person name="Koparde V.N."/>
            <person name="Matveyev A.V."/>
            <person name="Serrano M.G."/>
            <person name="Alves J.M."/>
            <person name="Parikh H."/>
            <person name="Huang B."/>
            <person name="Lee V."/>
            <person name="Espinosa-Alvarez O."/>
            <person name="Ortiz P.A."/>
            <person name="Costa-Martins A.G."/>
            <person name="Teixeira M.M."/>
            <person name="Buck G.A."/>
        </authorList>
    </citation>
    <scope>NUCLEOTIDE SEQUENCE [LARGE SCALE GENOMIC DNA]</scope>
    <source>
        <strain evidence="1 2">025E</strain>
    </source>
</reference>
<dbReference type="GeneID" id="40316365"/>
<dbReference type="Gene3D" id="3.20.20.140">
    <property type="entry name" value="Metal-dependent hydrolases"/>
    <property type="match status" value="1"/>
</dbReference>
<dbReference type="RefSeq" id="XP_029230247.1">
    <property type="nucleotide sequence ID" value="XM_029369677.1"/>
</dbReference>
<evidence type="ECO:0000313" key="2">
    <source>
        <dbReference type="Proteomes" id="UP000284403"/>
    </source>
</evidence>
<dbReference type="SUPFAM" id="SSF51556">
    <property type="entry name" value="Metallo-dependent hydrolases"/>
    <property type="match status" value="1"/>
</dbReference>
<evidence type="ECO:0000313" key="1">
    <source>
        <dbReference type="EMBL" id="RNF23781.1"/>
    </source>
</evidence>
<dbReference type="PANTHER" id="PTHR47176:SF1">
    <property type="entry name" value="OS04G0577500 PROTEIN"/>
    <property type="match status" value="1"/>
</dbReference>
<gene>
    <name evidence="1" type="ORF">Tco025E_02754</name>
</gene>
<proteinExistence type="predicted"/>
<name>A0A3R7PQX4_9TRYP</name>
<dbReference type="InterPro" id="IPR001130">
    <property type="entry name" value="TatD-like"/>
</dbReference>
<keyword evidence="1" id="KW-0378">Hydrolase</keyword>
<keyword evidence="2" id="KW-1185">Reference proteome</keyword>
<organism evidence="1 2">
    <name type="scientific">Trypanosoma conorhini</name>
    <dbReference type="NCBI Taxonomy" id="83891"/>
    <lineage>
        <taxon>Eukaryota</taxon>
        <taxon>Discoba</taxon>
        <taxon>Euglenozoa</taxon>
        <taxon>Kinetoplastea</taxon>
        <taxon>Metakinetoplastina</taxon>
        <taxon>Trypanosomatida</taxon>
        <taxon>Trypanosomatidae</taxon>
        <taxon>Trypanosoma</taxon>
    </lineage>
</organism>
<dbReference type="EC" id="3.1.21.-" evidence="1"/>
<sequence>MAAQASRGVMRCLSVTDSHCHVKLAASLPGDTSVGEVANPPPFTCHIARAVMCGTHPDVDWDIVEAAAAQASRVRVPPALSVTAEPTVPPVVIPGFGIHPWFVPHDSGSAAGNGAAVGPVKGRNERERSAEELLSLLEAALQHHPEAIVGEIGLDKLRGPPEAVQLPIFVAQLRLAAKYGRPASLHCVRSFGKVLKALQDLPAEDTPPAIVLHGFTGSVDFARSAMMIRKRRSALKGGGSRSGTKTEPLRIFFGVGAVTSLRVKDFAEKTLPFLLREGRMLLETDAHHTLHLPPQGDGGAGAVHASALGSGGDGGNGLTEMTATHTTATECALAWDEGSCEQLAHLMTRVSACQGDDADISIVEELLAKCEEAFADAFLLSAPTPAAATQAE</sequence>
<dbReference type="GO" id="GO:0016788">
    <property type="term" value="F:hydrolase activity, acting on ester bonds"/>
    <property type="evidence" value="ECO:0007669"/>
    <property type="project" value="InterPro"/>
</dbReference>
<dbReference type="OrthoDB" id="413993at2759"/>
<dbReference type="Pfam" id="PF01026">
    <property type="entry name" value="TatD_DNase"/>
    <property type="match status" value="1"/>
</dbReference>
<dbReference type="InterPro" id="IPR032466">
    <property type="entry name" value="Metal_Hydrolase"/>
</dbReference>
<accession>A0A3R7PQX4</accession>
<comment type="caution">
    <text evidence="1">The sequence shown here is derived from an EMBL/GenBank/DDBJ whole genome shotgun (WGS) entry which is preliminary data.</text>
</comment>
<dbReference type="EMBL" id="MKKU01000112">
    <property type="protein sequence ID" value="RNF23781.1"/>
    <property type="molecule type" value="Genomic_DNA"/>
</dbReference>
<dbReference type="AlphaFoldDB" id="A0A3R7PQX4"/>
<protein>
    <submittedName>
        <fullName evidence="1">Cut9 interacting protein Scn1</fullName>
        <ecNumber evidence="1">3.1.21.-</ecNumber>
    </submittedName>
</protein>
<dbReference type="PANTHER" id="PTHR47176">
    <property type="entry name" value="OSJNBA0020J04.13 PROTEIN"/>
    <property type="match status" value="1"/>
</dbReference>
<dbReference type="Proteomes" id="UP000284403">
    <property type="component" value="Unassembled WGS sequence"/>
</dbReference>